<evidence type="ECO:0000259" key="3">
    <source>
        <dbReference type="PROSITE" id="PS51425"/>
    </source>
</evidence>
<evidence type="ECO:0000256" key="1">
    <source>
        <dbReference type="ARBA" id="ARBA00005486"/>
    </source>
</evidence>
<dbReference type="Pfam" id="PF24571">
    <property type="entry name" value="HEAT_SCC3-SA"/>
    <property type="match status" value="1"/>
</dbReference>
<dbReference type="Proteomes" id="UP000519225">
    <property type="component" value="Unassembled WGS sequence"/>
</dbReference>
<organism evidence="4 5">
    <name type="scientific">Pluvianellus socialis</name>
    <name type="common">Magellanic plover</name>
    <dbReference type="NCBI Taxonomy" id="227228"/>
    <lineage>
        <taxon>Eukaryota</taxon>
        <taxon>Metazoa</taxon>
        <taxon>Chordata</taxon>
        <taxon>Craniata</taxon>
        <taxon>Vertebrata</taxon>
        <taxon>Euteleostomi</taxon>
        <taxon>Archelosauria</taxon>
        <taxon>Archosauria</taxon>
        <taxon>Dinosauria</taxon>
        <taxon>Saurischia</taxon>
        <taxon>Theropoda</taxon>
        <taxon>Coelurosauria</taxon>
        <taxon>Aves</taxon>
        <taxon>Neognathae</taxon>
        <taxon>Neoaves</taxon>
        <taxon>Charadriiformes</taxon>
        <taxon>Charadriidae</taxon>
        <taxon>Pluvianellus</taxon>
    </lineage>
</organism>
<dbReference type="EMBL" id="VZTS01034222">
    <property type="protein sequence ID" value="NXT59220.1"/>
    <property type="molecule type" value="Genomic_DNA"/>
</dbReference>
<dbReference type="SUPFAM" id="SSF48371">
    <property type="entry name" value="ARM repeat"/>
    <property type="match status" value="1"/>
</dbReference>
<sequence>QLQEQQEEIENMMNAIFKGVFVHRYRDVVPEIRAICMEELGMWMRSYTVSFLTDGYLKYIGWTLHDKQWEVRLQCVKALQGLYCCRDTAAHMELFTSRFKTRMVAMVLDKEPEVAVEVVKLLTLMLENMEEALTEEDCQSVYPVVYVSSRPLASAAGLFLYRRLLDPQREPSGDGDNRTFFRLLLAFFIESELHEHTAYLVDSLWDCAGPRLRDWETISALLLEESPTEGLTDRQEKALVEILAASVVQAAEGQPPVGRSPAKKVTEG</sequence>
<gene>
    <name evidence="4" type="primary">Stag3_0</name>
    <name evidence="4" type="ORF">PLUSOC_R05195</name>
</gene>
<name>A0A7L3DVW6_PLUSO</name>
<dbReference type="InterPro" id="IPR020839">
    <property type="entry name" value="SCD"/>
</dbReference>
<dbReference type="GO" id="GO:0003682">
    <property type="term" value="F:chromatin binding"/>
    <property type="evidence" value="ECO:0007669"/>
    <property type="project" value="TreeGrafter"/>
</dbReference>
<dbReference type="InterPro" id="IPR039662">
    <property type="entry name" value="Cohesin_Scc3/SA"/>
</dbReference>
<feature type="domain" description="SCD" evidence="3">
    <location>
        <begin position="21"/>
        <end position="106"/>
    </location>
</feature>
<dbReference type="AlphaFoldDB" id="A0A7L3DVW6"/>
<feature type="non-terminal residue" evidence="4">
    <location>
        <position position="268"/>
    </location>
</feature>
<evidence type="ECO:0000256" key="2">
    <source>
        <dbReference type="ARBA" id="ARBA00023242"/>
    </source>
</evidence>
<dbReference type="InterPro" id="IPR056396">
    <property type="entry name" value="HEAT_SCC3-SA"/>
</dbReference>
<dbReference type="GO" id="GO:0030893">
    <property type="term" value="C:meiotic cohesin complex"/>
    <property type="evidence" value="ECO:0007669"/>
    <property type="project" value="TreeGrafter"/>
</dbReference>
<proteinExistence type="inferred from homology"/>
<dbReference type="PANTHER" id="PTHR11199:SF8">
    <property type="entry name" value="COHESIN SUBUNIT SA-3"/>
    <property type="match status" value="1"/>
</dbReference>
<dbReference type="Gene3D" id="1.25.10.10">
    <property type="entry name" value="Leucine-rich Repeat Variant"/>
    <property type="match status" value="1"/>
</dbReference>
<protein>
    <submittedName>
        <fullName evidence="4">STAG3 protein</fullName>
    </submittedName>
</protein>
<comment type="similarity">
    <text evidence="1">Belongs to the SCC3 family.</text>
</comment>
<evidence type="ECO:0000313" key="5">
    <source>
        <dbReference type="Proteomes" id="UP000519225"/>
    </source>
</evidence>
<feature type="non-terminal residue" evidence="4">
    <location>
        <position position="1"/>
    </location>
</feature>
<accession>A0A7L3DVW6</accession>
<dbReference type="PANTHER" id="PTHR11199">
    <property type="entry name" value="STROMAL ANTIGEN"/>
    <property type="match status" value="1"/>
</dbReference>
<keyword evidence="2" id="KW-0539">Nucleus</keyword>
<dbReference type="InterPro" id="IPR011989">
    <property type="entry name" value="ARM-like"/>
</dbReference>
<dbReference type="GO" id="GO:0000785">
    <property type="term" value="C:chromatin"/>
    <property type="evidence" value="ECO:0007669"/>
    <property type="project" value="TreeGrafter"/>
</dbReference>
<dbReference type="GO" id="GO:0005634">
    <property type="term" value="C:nucleus"/>
    <property type="evidence" value="ECO:0007669"/>
    <property type="project" value="TreeGrafter"/>
</dbReference>
<dbReference type="GO" id="GO:0034089">
    <property type="term" value="P:establishment of meiotic sister chromatid cohesion"/>
    <property type="evidence" value="ECO:0007669"/>
    <property type="project" value="TreeGrafter"/>
</dbReference>
<keyword evidence="5" id="KW-1185">Reference proteome</keyword>
<dbReference type="PROSITE" id="PS51425">
    <property type="entry name" value="SCD"/>
    <property type="match status" value="1"/>
</dbReference>
<comment type="caution">
    <text evidence="4">The sequence shown here is derived from an EMBL/GenBank/DDBJ whole genome shotgun (WGS) entry which is preliminary data.</text>
</comment>
<reference evidence="4 5" key="1">
    <citation type="submission" date="2019-09" db="EMBL/GenBank/DDBJ databases">
        <title>Bird 10,000 Genomes (B10K) Project - Family phase.</title>
        <authorList>
            <person name="Zhang G."/>
        </authorList>
    </citation>
    <scope>NUCLEOTIDE SEQUENCE [LARGE SCALE GENOMIC DNA]</scope>
    <source>
        <strain evidence="4">B10K-DU-012-14</strain>
        <tissue evidence="4">Blood</tissue>
    </source>
</reference>
<dbReference type="Pfam" id="PF21581">
    <property type="entry name" value="SCD"/>
    <property type="match status" value="1"/>
</dbReference>
<evidence type="ECO:0000313" key="4">
    <source>
        <dbReference type="EMBL" id="NXT59220.1"/>
    </source>
</evidence>
<dbReference type="InterPro" id="IPR016024">
    <property type="entry name" value="ARM-type_fold"/>
</dbReference>